<keyword evidence="3 12" id="KW-0808">Transferase</keyword>
<dbReference type="SUPFAM" id="SSF57783">
    <property type="entry name" value="Zinc beta-ribbon"/>
    <property type="match status" value="1"/>
</dbReference>
<evidence type="ECO:0000256" key="10">
    <source>
        <dbReference type="ARBA" id="ARBA00023125"/>
    </source>
</evidence>
<organism evidence="16 17">
    <name type="scientific">Acetoanaerobium noterae</name>
    <dbReference type="NCBI Taxonomy" id="745369"/>
    <lineage>
        <taxon>Bacteria</taxon>
        <taxon>Bacillati</taxon>
        <taxon>Bacillota</taxon>
        <taxon>Clostridia</taxon>
        <taxon>Peptostreptococcales</taxon>
        <taxon>Filifactoraceae</taxon>
        <taxon>Acetoanaerobium</taxon>
    </lineage>
</organism>
<dbReference type="Proteomes" id="UP000243406">
    <property type="component" value="Unassembled WGS sequence"/>
</dbReference>
<dbReference type="NCBIfam" id="TIGR01391">
    <property type="entry name" value="dnaG"/>
    <property type="match status" value="1"/>
</dbReference>
<dbReference type="EMBL" id="FUYN01000001">
    <property type="protein sequence ID" value="SKB27098.1"/>
    <property type="molecule type" value="Genomic_DNA"/>
</dbReference>
<evidence type="ECO:0000313" key="17">
    <source>
        <dbReference type="Proteomes" id="UP000243406"/>
    </source>
</evidence>
<evidence type="ECO:0000256" key="1">
    <source>
        <dbReference type="ARBA" id="ARBA00022478"/>
    </source>
</evidence>
<dbReference type="AlphaFoldDB" id="A0A1T4ZWK8"/>
<keyword evidence="7 12" id="KW-0863">Zinc-finger</keyword>
<dbReference type="Pfam" id="PF08275">
    <property type="entry name" value="DNAG_N"/>
    <property type="match status" value="1"/>
</dbReference>
<dbReference type="Pfam" id="PF13155">
    <property type="entry name" value="Toprim_2"/>
    <property type="match status" value="1"/>
</dbReference>
<gene>
    <name evidence="12" type="primary">dnaG</name>
    <name evidence="16" type="ORF">SAMN02745120_0480</name>
</gene>
<dbReference type="Gene3D" id="3.90.980.10">
    <property type="entry name" value="DNA primase, catalytic core, N-terminal domain"/>
    <property type="match status" value="1"/>
</dbReference>
<sequence>MSMIDDNFIEDVKARINILDIISSYVELKGNAESYKGLCPFHNEKSPSFMVNEKKQIFKCFGCGEGGDAIAFIMKKENLDFMDALKVLAEKANIPWPEDKTITLQQRQTAELREKLLQIHLIAARYYFQMLWNNVDKSLDYIKRRNLSDKTIKKFGLGYAPRSTALREYLLSKGYIEKELIESGLFVSRGTQIKDRFFGRIMFPIFDIRGRVIAFGGRVIDSSLPKYLNSSDTLIFHKKDHLYGLNIAKNNLTRDIFLVEGYMDVIAMHQYGFSSAVASLGTSLTEQQAQSIKKYCNNVYLAYDNDEAGIKATLRGIDILKNNELSAFVLDFSPWNDPDEYLSNNSTEEFETIISNSKSSLQFQIEQIQKKYSLDMEKDKVTFIKEASFVLKKHSSPVEIETEIIRLSDITGLSIKSIGSEVYGKYFSPKQFETQGMKKSSKFTEKNDIKIHKDEEAWLITEFSFLSYLVNHISEYDVIKNMLSKDDFSNEESREIFDMLSDKNLSDVVKEKFKGKNIKYEVISSEQIYNLMLIIKKNSLKMKINHLLQEQKKLDSSNEKDQRRLIEIGMSVMEFTKELDNL</sequence>
<comment type="catalytic activity">
    <reaction evidence="12">
        <text>ssDNA + n NTP = ssDNA/pppN(pN)n-1 hybrid + (n-1) diphosphate.</text>
        <dbReference type="EC" id="2.7.7.101"/>
    </reaction>
</comment>
<comment type="cofactor">
    <cofactor evidence="12 13 14">
        <name>Zn(2+)</name>
        <dbReference type="ChEBI" id="CHEBI:29105"/>
    </cofactor>
    <text evidence="12 13 14">Binds 1 zinc ion per monomer.</text>
</comment>
<dbReference type="PANTHER" id="PTHR30313:SF2">
    <property type="entry name" value="DNA PRIMASE"/>
    <property type="match status" value="1"/>
</dbReference>
<dbReference type="InterPro" id="IPR006295">
    <property type="entry name" value="DNA_primase_DnaG"/>
</dbReference>
<dbReference type="GO" id="GO:0008270">
    <property type="term" value="F:zinc ion binding"/>
    <property type="evidence" value="ECO:0007669"/>
    <property type="project" value="UniProtKB-UniRule"/>
</dbReference>
<dbReference type="InterPro" id="IPR037068">
    <property type="entry name" value="DNA_primase_core_N_sf"/>
</dbReference>
<dbReference type="InterPro" id="IPR034151">
    <property type="entry name" value="TOPRIM_DnaG_bac"/>
</dbReference>
<evidence type="ECO:0000259" key="15">
    <source>
        <dbReference type="PROSITE" id="PS50880"/>
    </source>
</evidence>
<keyword evidence="1 12" id="KW-0240">DNA-directed RNA polymerase</keyword>
<dbReference type="InterPro" id="IPR006171">
    <property type="entry name" value="TOPRIM_dom"/>
</dbReference>
<dbReference type="GO" id="GO:0003677">
    <property type="term" value="F:DNA binding"/>
    <property type="evidence" value="ECO:0007669"/>
    <property type="project" value="UniProtKB-KW"/>
</dbReference>
<evidence type="ECO:0000256" key="5">
    <source>
        <dbReference type="ARBA" id="ARBA00022705"/>
    </source>
</evidence>
<keyword evidence="17" id="KW-1185">Reference proteome</keyword>
<feature type="domain" description="Toprim" evidence="15">
    <location>
        <begin position="254"/>
        <end position="333"/>
    </location>
</feature>
<keyword evidence="5 12" id="KW-0235">DNA replication</keyword>
<dbReference type="GO" id="GO:0005737">
    <property type="term" value="C:cytoplasm"/>
    <property type="evidence" value="ECO:0007669"/>
    <property type="project" value="TreeGrafter"/>
</dbReference>
<evidence type="ECO:0000313" key="16">
    <source>
        <dbReference type="EMBL" id="SKB27098.1"/>
    </source>
</evidence>
<accession>A0A1T4ZWK8</accession>
<evidence type="ECO:0000256" key="9">
    <source>
        <dbReference type="ARBA" id="ARBA00022842"/>
    </source>
</evidence>
<dbReference type="GO" id="GO:0000428">
    <property type="term" value="C:DNA-directed RNA polymerase complex"/>
    <property type="evidence" value="ECO:0007669"/>
    <property type="project" value="UniProtKB-KW"/>
</dbReference>
<evidence type="ECO:0000256" key="6">
    <source>
        <dbReference type="ARBA" id="ARBA00022723"/>
    </source>
</evidence>
<evidence type="ECO:0000256" key="11">
    <source>
        <dbReference type="ARBA" id="ARBA00023163"/>
    </source>
</evidence>
<evidence type="ECO:0000256" key="7">
    <source>
        <dbReference type="ARBA" id="ARBA00022771"/>
    </source>
</evidence>
<dbReference type="PANTHER" id="PTHR30313">
    <property type="entry name" value="DNA PRIMASE"/>
    <property type="match status" value="1"/>
</dbReference>
<dbReference type="InterPro" id="IPR013264">
    <property type="entry name" value="DNAG_N"/>
</dbReference>
<keyword evidence="8 12" id="KW-0862">Zinc</keyword>
<comment type="function">
    <text evidence="12 13">RNA polymerase that catalyzes the synthesis of short RNA molecules used as primers for DNA polymerase during DNA replication.</text>
</comment>
<dbReference type="PIRSF" id="PIRSF002811">
    <property type="entry name" value="DnaG"/>
    <property type="match status" value="1"/>
</dbReference>
<proteinExistence type="inferred from homology"/>
<evidence type="ECO:0000256" key="14">
    <source>
        <dbReference type="PIRSR" id="PIRSR002811-1"/>
    </source>
</evidence>
<dbReference type="InterPro" id="IPR002694">
    <property type="entry name" value="Znf_CHC2"/>
</dbReference>
<evidence type="ECO:0000256" key="8">
    <source>
        <dbReference type="ARBA" id="ARBA00022833"/>
    </source>
</evidence>
<dbReference type="GO" id="GO:0003899">
    <property type="term" value="F:DNA-directed RNA polymerase activity"/>
    <property type="evidence" value="ECO:0007669"/>
    <property type="project" value="UniProtKB-UniRule"/>
</dbReference>
<comment type="domain">
    <text evidence="12">Contains an N-terminal zinc-binding domain, a central core domain that contains the primase activity, and a C-terminal DnaB-binding domain.</text>
</comment>
<dbReference type="Gene3D" id="3.90.580.10">
    <property type="entry name" value="Zinc finger, CHC2-type domain"/>
    <property type="match status" value="1"/>
</dbReference>
<dbReference type="SMART" id="SM00493">
    <property type="entry name" value="TOPRIM"/>
    <property type="match status" value="1"/>
</dbReference>
<evidence type="ECO:0000256" key="4">
    <source>
        <dbReference type="ARBA" id="ARBA00022695"/>
    </source>
</evidence>
<dbReference type="CDD" id="cd03364">
    <property type="entry name" value="TOPRIM_DnaG_primases"/>
    <property type="match status" value="1"/>
</dbReference>
<keyword evidence="10 12" id="KW-0238">DNA-binding</keyword>
<keyword evidence="4 12" id="KW-0548">Nucleotidyltransferase</keyword>
<name>A0A1T4ZWK8_9FIRM</name>
<dbReference type="SUPFAM" id="SSF56731">
    <property type="entry name" value="DNA primase core"/>
    <property type="match status" value="1"/>
</dbReference>
<dbReference type="HAMAP" id="MF_00974">
    <property type="entry name" value="DNA_primase_DnaG"/>
    <property type="match status" value="1"/>
</dbReference>
<dbReference type="Pfam" id="PF01807">
    <property type="entry name" value="Zn_ribbon_DnaG"/>
    <property type="match status" value="1"/>
</dbReference>
<evidence type="ECO:0000256" key="2">
    <source>
        <dbReference type="ARBA" id="ARBA00022515"/>
    </source>
</evidence>
<dbReference type="GO" id="GO:0006269">
    <property type="term" value="P:DNA replication, synthesis of primer"/>
    <property type="evidence" value="ECO:0007669"/>
    <property type="project" value="UniProtKB-UniRule"/>
</dbReference>
<dbReference type="GO" id="GO:1990077">
    <property type="term" value="C:primosome complex"/>
    <property type="evidence" value="ECO:0007669"/>
    <property type="project" value="UniProtKB-KW"/>
</dbReference>
<dbReference type="EC" id="2.7.7.101" evidence="12"/>
<keyword evidence="2 12" id="KW-0639">Primosome</keyword>
<dbReference type="FunFam" id="3.90.580.10:FF:000001">
    <property type="entry name" value="DNA primase"/>
    <property type="match status" value="1"/>
</dbReference>
<comment type="similarity">
    <text evidence="12 13">Belongs to the DnaG primase family.</text>
</comment>
<evidence type="ECO:0000256" key="13">
    <source>
        <dbReference type="PIRNR" id="PIRNR002811"/>
    </source>
</evidence>
<dbReference type="SMART" id="SM00400">
    <property type="entry name" value="ZnF_CHCC"/>
    <property type="match status" value="1"/>
</dbReference>
<dbReference type="InterPro" id="IPR030846">
    <property type="entry name" value="DnaG_bac"/>
</dbReference>
<dbReference type="PROSITE" id="PS50880">
    <property type="entry name" value="TOPRIM"/>
    <property type="match status" value="1"/>
</dbReference>
<keyword evidence="9" id="KW-0460">Magnesium</keyword>
<dbReference type="InterPro" id="IPR050219">
    <property type="entry name" value="DnaG_primase"/>
</dbReference>
<evidence type="ECO:0000256" key="3">
    <source>
        <dbReference type="ARBA" id="ARBA00022679"/>
    </source>
</evidence>
<dbReference type="InterPro" id="IPR036977">
    <property type="entry name" value="DNA_primase_Znf_CHC2"/>
</dbReference>
<keyword evidence="11 12" id="KW-0804">Transcription</keyword>
<feature type="zinc finger region" description="CHC2-type" evidence="12 14">
    <location>
        <begin position="39"/>
        <end position="63"/>
    </location>
</feature>
<evidence type="ECO:0000256" key="12">
    <source>
        <dbReference type="HAMAP-Rule" id="MF_00974"/>
    </source>
</evidence>
<reference evidence="17" key="1">
    <citation type="submission" date="2017-02" db="EMBL/GenBank/DDBJ databases">
        <authorList>
            <person name="Varghese N."/>
            <person name="Submissions S."/>
        </authorList>
    </citation>
    <scope>NUCLEOTIDE SEQUENCE [LARGE SCALE GENOMIC DNA]</scope>
    <source>
        <strain evidence="17">ATCC 35199</strain>
    </source>
</reference>
<keyword evidence="6 12" id="KW-0479">Metal-binding</keyword>
<dbReference type="Gene3D" id="3.40.1360.10">
    <property type="match status" value="1"/>
</dbReference>
<comment type="subunit">
    <text evidence="12">Monomer. Interacts with DnaB.</text>
</comment>
<protein>
    <recommendedName>
        <fullName evidence="12 13">DNA primase</fullName>
        <ecNumber evidence="12">2.7.7.101</ecNumber>
    </recommendedName>
</protein>